<gene>
    <name evidence="1" type="ORF">EVAR_101497_1</name>
</gene>
<reference evidence="1 2" key="1">
    <citation type="journal article" date="2019" name="Commun. Biol.">
        <title>The bagworm genome reveals a unique fibroin gene that provides high tensile strength.</title>
        <authorList>
            <person name="Kono N."/>
            <person name="Nakamura H."/>
            <person name="Ohtoshi R."/>
            <person name="Tomita M."/>
            <person name="Numata K."/>
            <person name="Arakawa K."/>
        </authorList>
    </citation>
    <scope>NUCLEOTIDE SEQUENCE [LARGE SCALE GENOMIC DNA]</scope>
</reference>
<evidence type="ECO:0000313" key="1">
    <source>
        <dbReference type="EMBL" id="GBO99549.1"/>
    </source>
</evidence>
<protein>
    <submittedName>
        <fullName evidence="1">Uncharacterized protein</fullName>
    </submittedName>
</protein>
<comment type="caution">
    <text evidence="1">The sequence shown here is derived from an EMBL/GenBank/DDBJ whole genome shotgun (WGS) entry which is preliminary data.</text>
</comment>
<sequence length="67" mass="7559">MPSQSISAPLCLCADLRRLRDRITSLTPLSEVDSLEWKIKTLYDSCVALNNIEADDKRPLEKLIADL</sequence>
<accession>A0A4C1SEM0</accession>
<dbReference type="EMBL" id="BGZK01006581">
    <property type="protein sequence ID" value="GBO99549.1"/>
    <property type="molecule type" value="Genomic_DNA"/>
</dbReference>
<dbReference type="Proteomes" id="UP000299102">
    <property type="component" value="Unassembled WGS sequence"/>
</dbReference>
<proteinExistence type="predicted"/>
<dbReference type="OrthoDB" id="6475849at2759"/>
<organism evidence="1 2">
    <name type="scientific">Eumeta variegata</name>
    <name type="common">Bagworm moth</name>
    <name type="synonym">Eumeta japonica</name>
    <dbReference type="NCBI Taxonomy" id="151549"/>
    <lineage>
        <taxon>Eukaryota</taxon>
        <taxon>Metazoa</taxon>
        <taxon>Ecdysozoa</taxon>
        <taxon>Arthropoda</taxon>
        <taxon>Hexapoda</taxon>
        <taxon>Insecta</taxon>
        <taxon>Pterygota</taxon>
        <taxon>Neoptera</taxon>
        <taxon>Endopterygota</taxon>
        <taxon>Lepidoptera</taxon>
        <taxon>Glossata</taxon>
        <taxon>Ditrysia</taxon>
        <taxon>Tineoidea</taxon>
        <taxon>Psychidae</taxon>
        <taxon>Oiketicinae</taxon>
        <taxon>Eumeta</taxon>
    </lineage>
</organism>
<keyword evidence="2" id="KW-1185">Reference proteome</keyword>
<dbReference type="AlphaFoldDB" id="A0A4C1SEM0"/>
<evidence type="ECO:0000313" key="2">
    <source>
        <dbReference type="Proteomes" id="UP000299102"/>
    </source>
</evidence>
<name>A0A4C1SEM0_EUMVA</name>
<feature type="non-terminal residue" evidence="1">
    <location>
        <position position="67"/>
    </location>
</feature>